<accession>A0A1G2GAG0</accession>
<comment type="caution">
    <text evidence="2">The sequence shown here is derived from an EMBL/GenBank/DDBJ whole genome shotgun (WGS) entry which is preliminary data.</text>
</comment>
<dbReference type="Pfam" id="PF02616">
    <property type="entry name" value="SMC_ScpA"/>
    <property type="match status" value="1"/>
</dbReference>
<dbReference type="PANTHER" id="PTHR33969">
    <property type="entry name" value="SEGREGATION AND CONDENSATION PROTEIN A"/>
    <property type="match status" value="1"/>
</dbReference>
<dbReference type="EMBL" id="MHNN01000005">
    <property type="protein sequence ID" value="OGZ46888.1"/>
    <property type="molecule type" value="Genomic_DNA"/>
</dbReference>
<gene>
    <name evidence="2" type="ORF">A3J54_00310</name>
</gene>
<organism evidence="2 3">
    <name type="scientific">Candidatus Ryanbacteria bacterium RIFCSPHIGHO2_02_FULL_45_13b</name>
    <dbReference type="NCBI Taxonomy" id="1802117"/>
    <lineage>
        <taxon>Bacteria</taxon>
        <taxon>Candidatus Ryaniibacteriota</taxon>
    </lineage>
</organism>
<dbReference type="PANTHER" id="PTHR33969:SF2">
    <property type="entry name" value="SEGREGATION AND CONDENSATION PROTEIN A"/>
    <property type="match status" value="1"/>
</dbReference>
<dbReference type="InterPro" id="IPR023093">
    <property type="entry name" value="ScpA-like_C"/>
</dbReference>
<evidence type="ECO:0000313" key="3">
    <source>
        <dbReference type="Proteomes" id="UP000176576"/>
    </source>
</evidence>
<dbReference type="InterPro" id="IPR003768">
    <property type="entry name" value="ScpA"/>
</dbReference>
<dbReference type="Proteomes" id="UP000176576">
    <property type="component" value="Unassembled WGS sequence"/>
</dbReference>
<evidence type="ECO:0000256" key="1">
    <source>
        <dbReference type="ARBA" id="ARBA00044777"/>
    </source>
</evidence>
<dbReference type="STRING" id="1802117.A3J54_00310"/>
<sequence length="239" mass="26885">MHKVKTEKFEGPLELLLDLIEKQKLSINEISLASIADTYVTEVKSRASIAPDEIATFLVIASTLMLIKSRSLLPNLPITDEEQLSIHELENRLAQLARMRELSKHIAELATRGNRMYERTALHDFPVLFYPPEGITPGILHERIAALIHALPLFSIAQLPEKTVQHIVSLEEKIRELMTRVEQSFTHSFQTFMGSVTEKSEIIVSFLALLELVKQGHIAVEQGSAFGDISIQHNLSTKT</sequence>
<reference evidence="2 3" key="1">
    <citation type="journal article" date="2016" name="Nat. Commun.">
        <title>Thousands of microbial genomes shed light on interconnected biogeochemical processes in an aquifer system.</title>
        <authorList>
            <person name="Anantharaman K."/>
            <person name="Brown C.T."/>
            <person name="Hug L.A."/>
            <person name="Sharon I."/>
            <person name="Castelle C.J."/>
            <person name="Probst A.J."/>
            <person name="Thomas B.C."/>
            <person name="Singh A."/>
            <person name="Wilkins M.J."/>
            <person name="Karaoz U."/>
            <person name="Brodie E.L."/>
            <person name="Williams K.H."/>
            <person name="Hubbard S.S."/>
            <person name="Banfield J.F."/>
        </authorList>
    </citation>
    <scope>NUCLEOTIDE SEQUENCE [LARGE SCALE GENOMIC DNA]</scope>
</reference>
<protein>
    <recommendedName>
        <fullName evidence="1">Segregation and condensation protein A</fullName>
    </recommendedName>
</protein>
<dbReference type="Gene3D" id="1.10.10.580">
    <property type="entry name" value="Structural maintenance of chromosome 1. Chain E"/>
    <property type="match status" value="1"/>
</dbReference>
<dbReference type="AlphaFoldDB" id="A0A1G2GAG0"/>
<name>A0A1G2GAG0_9BACT</name>
<proteinExistence type="predicted"/>
<dbReference type="Gene3D" id="6.10.250.2410">
    <property type="match status" value="1"/>
</dbReference>
<evidence type="ECO:0000313" key="2">
    <source>
        <dbReference type="EMBL" id="OGZ46888.1"/>
    </source>
</evidence>